<organism evidence="8 9">
    <name type="scientific">Candidatus Merdivicinus excrementipullorum</name>
    <dbReference type="NCBI Taxonomy" id="2840867"/>
    <lineage>
        <taxon>Bacteria</taxon>
        <taxon>Bacillati</taxon>
        <taxon>Bacillota</taxon>
        <taxon>Clostridia</taxon>
        <taxon>Eubacteriales</taxon>
        <taxon>Oscillospiraceae</taxon>
        <taxon>Oscillospiraceae incertae sedis</taxon>
        <taxon>Candidatus Merdivicinus</taxon>
    </lineage>
</organism>
<feature type="transmembrane region" description="Helical" evidence="7">
    <location>
        <begin position="75"/>
        <end position="97"/>
    </location>
</feature>
<evidence type="ECO:0000256" key="2">
    <source>
        <dbReference type="ARBA" id="ARBA00022448"/>
    </source>
</evidence>
<dbReference type="GO" id="GO:0022857">
    <property type="term" value="F:transmembrane transporter activity"/>
    <property type="evidence" value="ECO:0007669"/>
    <property type="project" value="InterPro"/>
</dbReference>
<dbReference type="PANTHER" id="PTHR43266">
    <property type="entry name" value="MACROLIDE-EFFLUX PROTEIN"/>
    <property type="match status" value="1"/>
</dbReference>
<dbReference type="GO" id="GO:0005886">
    <property type="term" value="C:plasma membrane"/>
    <property type="evidence" value="ECO:0007669"/>
    <property type="project" value="UniProtKB-SubCell"/>
</dbReference>
<reference evidence="8" key="1">
    <citation type="submission" date="2020-10" db="EMBL/GenBank/DDBJ databases">
        <authorList>
            <person name="Gilroy R."/>
        </authorList>
    </citation>
    <scope>NUCLEOTIDE SEQUENCE</scope>
    <source>
        <strain evidence="8">CHK199-13235</strain>
    </source>
</reference>
<feature type="transmembrane region" description="Helical" evidence="7">
    <location>
        <begin position="12"/>
        <end position="33"/>
    </location>
</feature>
<name>A0A9D1K1D7_9FIRM</name>
<evidence type="ECO:0000256" key="7">
    <source>
        <dbReference type="SAM" id="Phobius"/>
    </source>
</evidence>
<evidence type="ECO:0000313" key="9">
    <source>
        <dbReference type="Proteomes" id="UP000824002"/>
    </source>
</evidence>
<keyword evidence="4 7" id="KW-0812">Transmembrane</keyword>
<dbReference type="CDD" id="cd06173">
    <property type="entry name" value="MFS_MefA_like"/>
    <property type="match status" value="1"/>
</dbReference>
<evidence type="ECO:0000256" key="6">
    <source>
        <dbReference type="ARBA" id="ARBA00023136"/>
    </source>
</evidence>
<dbReference type="Pfam" id="PF07690">
    <property type="entry name" value="MFS_1"/>
    <property type="match status" value="1"/>
</dbReference>
<feature type="transmembrane region" description="Helical" evidence="7">
    <location>
        <begin position="221"/>
        <end position="239"/>
    </location>
</feature>
<gene>
    <name evidence="8" type="ORF">IAB51_09380</name>
</gene>
<keyword evidence="2" id="KW-0813">Transport</keyword>
<comment type="subcellular location">
    <subcellularLocation>
        <location evidence="1">Cell membrane</location>
        <topology evidence="1">Multi-pass membrane protein</topology>
    </subcellularLocation>
</comment>
<proteinExistence type="predicted"/>
<feature type="transmembrane region" description="Helical" evidence="7">
    <location>
        <begin position="259"/>
        <end position="278"/>
    </location>
</feature>
<dbReference type="InterPro" id="IPR011701">
    <property type="entry name" value="MFS"/>
</dbReference>
<dbReference type="Gene3D" id="1.20.1250.20">
    <property type="entry name" value="MFS general substrate transporter like domains"/>
    <property type="match status" value="1"/>
</dbReference>
<accession>A0A9D1K1D7</accession>
<sequence length="395" mass="41809">MNGQNPWKSRAARFVAAQAVSLFGSSLVQYAIIWHITLTTSSGKMLAISTLCGFLPQLAVSVFGGVWADRFSRKSLIMLADAAVAAATLALALSMGLGYREMWLMFGVLAVRSAGTGFQTPAVQAFLPQIVPKEKLMRVGGVQSSVNSAITFLSPALGGALLSLYPLETVLLVDILTAIVGISLTAGIKAGEQKRDAAVSGWKSLQEGFAYARQNRVLRNLLAFQVLTMFLISPSAFLTPLLVERAFGGEVWRLTASEMTYSAGMVLGGALIAAWGGFSKKLRTTLLAGGIYGLLMLGLGLSPVFLGYLACNLLIGATSPCYNTPMNVYLQENTAPEMQGRVFGLIQAASSCALPLGMALFGPLADMVPISALFVVCGILTAGTAAFTFRRRLLD</sequence>
<evidence type="ECO:0000313" key="8">
    <source>
        <dbReference type="EMBL" id="HIS77003.1"/>
    </source>
</evidence>
<feature type="transmembrane region" description="Helical" evidence="7">
    <location>
        <begin position="45"/>
        <end position="68"/>
    </location>
</feature>
<dbReference type="SUPFAM" id="SSF103473">
    <property type="entry name" value="MFS general substrate transporter"/>
    <property type="match status" value="1"/>
</dbReference>
<dbReference type="InterPro" id="IPR036259">
    <property type="entry name" value="MFS_trans_sf"/>
</dbReference>
<feature type="transmembrane region" description="Helical" evidence="7">
    <location>
        <begin position="367"/>
        <end position="389"/>
    </location>
</feature>
<feature type="transmembrane region" description="Helical" evidence="7">
    <location>
        <begin position="171"/>
        <end position="188"/>
    </location>
</feature>
<evidence type="ECO:0000256" key="5">
    <source>
        <dbReference type="ARBA" id="ARBA00022989"/>
    </source>
</evidence>
<keyword evidence="5 7" id="KW-1133">Transmembrane helix</keyword>
<dbReference type="PANTHER" id="PTHR43266:SF10">
    <property type="entry name" value="BACILYSIN EXPORTER BACE-RELATED"/>
    <property type="match status" value="1"/>
</dbReference>
<feature type="transmembrane region" description="Helical" evidence="7">
    <location>
        <begin position="285"/>
        <end position="306"/>
    </location>
</feature>
<protein>
    <submittedName>
        <fullName evidence="8">MFS transporter</fullName>
    </submittedName>
</protein>
<evidence type="ECO:0000256" key="3">
    <source>
        <dbReference type="ARBA" id="ARBA00022475"/>
    </source>
</evidence>
<keyword evidence="6 7" id="KW-0472">Membrane</keyword>
<comment type="caution">
    <text evidence="8">The sequence shown here is derived from an EMBL/GenBank/DDBJ whole genome shotgun (WGS) entry which is preliminary data.</text>
</comment>
<keyword evidence="3" id="KW-1003">Cell membrane</keyword>
<evidence type="ECO:0000256" key="4">
    <source>
        <dbReference type="ARBA" id="ARBA00022692"/>
    </source>
</evidence>
<reference evidence="8" key="2">
    <citation type="journal article" date="2021" name="PeerJ">
        <title>Extensive microbial diversity within the chicken gut microbiome revealed by metagenomics and culture.</title>
        <authorList>
            <person name="Gilroy R."/>
            <person name="Ravi A."/>
            <person name="Getino M."/>
            <person name="Pursley I."/>
            <person name="Horton D.L."/>
            <person name="Alikhan N.F."/>
            <person name="Baker D."/>
            <person name="Gharbi K."/>
            <person name="Hall N."/>
            <person name="Watson M."/>
            <person name="Adriaenssens E.M."/>
            <person name="Foster-Nyarko E."/>
            <person name="Jarju S."/>
            <person name="Secka A."/>
            <person name="Antonio M."/>
            <person name="Oren A."/>
            <person name="Chaudhuri R.R."/>
            <person name="La Ragione R."/>
            <person name="Hildebrand F."/>
            <person name="Pallen M.J."/>
        </authorList>
    </citation>
    <scope>NUCLEOTIDE SEQUENCE</scope>
    <source>
        <strain evidence="8">CHK199-13235</strain>
    </source>
</reference>
<dbReference type="Proteomes" id="UP000824002">
    <property type="component" value="Unassembled WGS sequence"/>
</dbReference>
<evidence type="ECO:0000256" key="1">
    <source>
        <dbReference type="ARBA" id="ARBA00004651"/>
    </source>
</evidence>
<dbReference type="EMBL" id="DVJP01000062">
    <property type="protein sequence ID" value="HIS77003.1"/>
    <property type="molecule type" value="Genomic_DNA"/>
</dbReference>
<dbReference type="AlphaFoldDB" id="A0A9D1K1D7"/>